<gene>
    <name evidence="3" type="ordered locus">TP03_0918</name>
</gene>
<dbReference type="EMBL" id="AAGK01000007">
    <property type="protein sequence ID" value="EAN30450.1"/>
    <property type="molecule type" value="Genomic_DNA"/>
</dbReference>
<evidence type="ECO:0000313" key="4">
    <source>
        <dbReference type="Proteomes" id="UP000001949"/>
    </source>
</evidence>
<dbReference type="RefSeq" id="XP_762733.1">
    <property type="nucleotide sequence ID" value="XM_757640.1"/>
</dbReference>
<feature type="transmembrane region" description="Helical" evidence="2">
    <location>
        <begin position="369"/>
        <end position="394"/>
    </location>
</feature>
<accession>Q4MYD3</accession>
<feature type="transmembrane region" description="Helical" evidence="2">
    <location>
        <begin position="342"/>
        <end position="363"/>
    </location>
</feature>
<dbReference type="AlphaFoldDB" id="Q4MYD3"/>
<evidence type="ECO:0000313" key="3">
    <source>
        <dbReference type="EMBL" id="EAN30450.1"/>
    </source>
</evidence>
<feature type="coiled-coil region" evidence="1">
    <location>
        <begin position="25"/>
        <end position="52"/>
    </location>
</feature>
<name>Q4MYD3_THEPA</name>
<keyword evidence="2" id="KW-1133">Transmembrane helix</keyword>
<feature type="transmembrane region" description="Helical" evidence="2">
    <location>
        <begin position="502"/>
        <end position="522"/>
    </location>
</feature>
<dbReference type="GeneID" id="3499545"/>
<feature type="transmembrane region" description="Helical" evidence="2">
    <location>
        <begin position="406"/>
        <end position="429"/>
    </location>
</feature>
<evidence type="ECO:0000256" key="1">
    <source>
        <dbReference type="SAM" id="Coils"/>
    </source>
</evidence>
<evidence type="ECO:0000256" key="2">
    <source>
        <dbReference type="SAM" id="Phobius"/>
    </source>
</evidence>
<dbReference type="Proteomes" id="UP000001949">
    <property type="component" value="Unassembled WGS sequence"/>
</dbReference>
<keyword evidence="2" id="KW-0812">Transmembrane</keyword>
<keyword evidence="1" id="KW-0175">Coiled coil</keyword>
<keyword evidence="4" id="KW-1185">Reference proteome</keyword>
<comment type="caution">
    <text evidence="3">The sequence shown here is derived from an EMBL/GenBank/DDBJ whole genome shotgun (WGS) entry which is preliminary data.</text>
</comment>
<reference evidence="3 4" key="1">
    <citation type="journal article" date="2005" name="Science">
        <title>Genome sequence of Theileria parva, a bovine pathogen that transforms lymphocytes.</title>
        <authorList>
            <person name="Gardner M.J."/>
            <person name="Bishop R."/>
            <person name="Shah T."/>
            <person name="de Villiers E.P."/>
            <person name="Carlton J.M."/>
            <person name="Hall N."/>
            <person name="Ren Q."/>
            <person name="Paulsen I.T."/>
            <person name="Pain A."/>
            <person name="Berriman M."/>
            <person name="Wilson R.J.M."/>
            <person name="Sato S."/>
            <person name="Ralph S.A."/>
            <person name="Mann D.J."/>
            <person name="Xiong Z."/>
            <person name="Shallom S.J."/>
            <person name="Weidman J."/>
            <person name="Jiang L."/>
            <person name="Lynn J."/>
            <person name="Weaver B."/>
            <person name="Shoaibi A."/>
            <person name="Domingo A.R."/>
            <person name="Wasawo D."/>
            <person name="Crabtree J."/>
            <person name="Wortman J.R."/>
            <person name="Haas B."/>
            <person name="Angiuoli S.V."/>
            <person name="Creasy T.H."/>
            <person name="Lu C."/>
            <person name="Suh B."/>
            <person name="Silva J.C."/>
            <person name="Utterback T.R."/>
            <person name="Feldblyum T.V."/>
            <person name="Pertea M."/>
            <person name="Allen J."/>
            <person name="Nierman W.C."/>
            <person name="Taracha E.L.N."/>
            <person name="Salzberg S.L."/>
            <person name="White O.R."/>
            <person name="Fitzhugh H.A."/>
            <person name="Morzaria S."/>
            <person name="Venter J.C."/>
            <person name="Fraser C.M."/>
            <person name="Nene V."/>
        </authorList>
    </citation>
    <scope>NUCLEOTIDE SEQUENCE [LARGE SCALE GENOMIC DNA]</scope>
    <source>
        <strain evidence="3 4">Muguga</strain>
    </source>
</reference>
<proteinExistence type="predicted"/>
<dbReference type="STRING" id="5875.Q4MYD3"/>
<dbReference type="InParanoid" id="Q4MYD3"/>
<keyword evidence="2" id="KW-0472">Membrane</keyword>
<dbReference type="VEuPathDB" id="PiroplasmaDB:TpMuguga_03g00918"/>
<organism evidence="3 4">
    <name type="scientific">Theileria parva</name>
    <name type="common">East coast fever infection agent</name>
    <dbReference type="NCBI Taxonomy" id="5875"/>
    <lineage>
        <taxon>Eukaryota</taxon>
        <taxon>Sar</taxon>
        <taxon>Alveolata</taxon>
        <taxon>Apicomplexa</taxon>
        <taxon>Aconoidasida</taxon>
        <taxon>Piroplasmida</taxon>
        <taxon>Theileriidae</taxon>
        <taxon>Theileria</taxon>
    </lineage>
</organism>
<feature type="transmembrane region" description="Helical" evidence="2">
    <location>
        <begin position="306"/>
        <end position="330"/>
    </location>
</feature>
<protein>
    <submittedName>
        <fullName evidence="3">Uncharacterized protein</fullName>
    </submittedName>
</protein>
<dbReference type="KEGG" id="tpv:TP03_0918"/>
<feature type="transmembrane region" description="Helical" evidence="2">
    <location>
        <begin position="468"/>
        <end position="495"/>
    </location>
</feature>
<sequence length="605" mass="68140">MLIGSSQLLVQYEKLIPASAYALKEANLSQKAQELSTKANGLKNEVDRANSDPNAAKVLKAKIGTGRNDGRLWHLVWNLMYTTNKLHNAVHQQAGPGDHEAYKLAKAVLNYSKFTTDDWNNLNTANTWEEIKTSGGNSLIKALVDLAIASTDLTAPAGKVKSQYAQVAQAFQQVQTQNDSRRAYNNNQDKYLAVVKAWNAFNAVYKAEEHLNTALTNPASNLSSSLNQLNSAPEDDLLDVCSKASEALKKYNILTKAIKEKLEDVKKFESAYKSTTNDIKQNYTEIVDNHTDLKNAFNDALRINKFWIIVWPSVIAQWLNFLTYVILLFVYVPGDSGHLTMFYWVIAVSGFVFGLSNVLTFAIDDNYLPIYIAGENSFPATTSLIHYLSSLMFGNRRKWNSDFLMVYIDLVVAILISFAAAAMWTVAYLSSHKKKEDKTNNDPDTFWHINPPDGYQGEIVNPKTFMPFLMVLVGMGLVYCIYPAIAPGMIVPFYLVDKIEMVLLIATIFPPLIVAIVTKYKFGWSPKAEWKDNSGDPWAPGSPCNYLWHFFDLVIPTMIILAYLFIYSLHYRDSSVARSIINQPKMSTCLTILFYMCHEILDNFT</sequence>
<feature type="transmembrane region" description="Helical" evidence="2">
    <location>
        <begin position="546"/>
        <end position="569"/>
    </location>
</feature>